<dbReference type="SUPFAM" id="SSF82171">
    <property type="entry name" value="DPP6 N-terminal domain-like"/>
    <property type="match status" value="1"/>
</dbReference>
<feature type="chain" id="PRO_5045808842" evidence="1">
    <location>
        <begin position="27"/>
        <end position="333"/>
    </location>
</feature>
<feature type="signal peptide" evidence="1">
    <location>
        <begin position="1"/>
        <end position="26"/>
    </location>
</feature>
<reference evidence="2 3" key="1">
    <citation type="submission" date="2024-09" db="EMBL/GenBank/DDBJ databases">
        <authorList>
            <person name="Sun Q."/>
            <person name="Mori K."/>
        </authorList>
    </citation>
    <scope>NUCLEOTIDE SEQUENCE [LARGE SCALE GENOMIC DNA]</scope>
    <source>
        <strain evidence="2 3">TBRC 3947</strain>
    </source>
</reference>
<protein>
    <submittedName>
        <fullName evidence="2">TolB family protein</fullName>
    </submittedName>
</protein>
<dbReference type="InterPro" id="IPR011042">
    <property type="entry name" value="6-blade_b-propeller_TolB-like"/>
</dbReference>
<keyword evidence="3" id="KW-1185">Reference proteome</keyword>
<keyword evidence="1" id="KW-0732">Signal</keyword>
<evidence type="ECO:0000313" key="3">
    <source>
        <dbReference type="Proteomes" id="UP001589867"/>
    </source>
</evidence>
<dbReference type="Proteomes" id="UP001589867">
    <property type="component" value="Unassembled WGS sequence"/>
</dbReference>
<organism evidence="2 3">
    <name type="scientific">Phytohabitans kaempferiae</name>
    <dbReference type="NCBI Taxonomy" id="1620943"/>
    <lineage>
        <taxon>Bacteria</taxon>
        <taxon>Bacillati</taxon>
        <taxon>Actinomycetota</taxon>
        <taxon>Actinomycetes</taxon>
        <taxon>Micromonosporales</taxon>
        <taxon>Micromonosporaceae</taxon>
    </lineage>
</organism>
<evidence type="ECO:0000256" key="1">
    <source>
        <dbReference type="SAM" id="SignalP"/>
    </source>
</evidence>
<gene>
    <name evidence="2" type="ORF">ACFFIA_08665</name>
</gene>
<name>A0ABV6LZ76_9ACTN</name>
<accession>A0ABV6LZ76</accession>
<dbReference type="RefSeq" id="WP_377248199.1">
    <property type="nucleotide sequence ID" value="NZ_JBHLUH010000009.1"/>
</dbReference>
<sequence length="333" mass="35321">MLKTAGVRRSRWLRAVCLCAVTLAVAGCGAVAPRALEAISPRAISSVAWSNDGWIYFIEDLYDAPDELWRQRPGGRPEPLSLASEACAEPTYQFFSRGADGTMVAARDCGSGKEPGTELVTVVDGEVTASLARFPEKLSHVAWDPRTNQGFVSRSNEVNACWSLAPANGGGVGRFQSELSVDGRHWWADAYFRLGRQLDCTTMGDAGWPAVDSTGQRLYFFASGAAAGVSDTDDRRLSASWLCAMTVADQGVRTLASGFTDVRATTVSGDDSAVVVSVARSGDSGLWLIRPEGGAVQKLAGGLFGALSVAPDGKRVVAIEHGNRDDLKVVTLS</sequence>
<dbReference type="EMBL" id="JBHLUH010000009">
    <property type="protein sequence ID" value="MFC0527731.1"/>
    <property type="molecule type" value="Genomic_DNA"/>
</dbReference>
<dbReference type="PROSITE" id="PS51257">
    <property type="entry name" value="PROKAR_LIPOPROTEIN"/>
    <property type="match status" value="1"/>
</dbReference>
<proteinExistence type="predicted"/>
<dbReference type="Gene3D" id="2.120.10.30">
    <property type="entry name" value="TolB, C-terminal domain"/>
    <property type="match status" value="1"/>
</dbReference>
<comment type="caution">
    <text evidence="2">The sequence shown here is derived from an EMBL/GenBank/DDBJ whole genome shotgun (WGS) entry which is preliminary data.</text>
</comment>
<evidence type="ECO:0000313" key="2">
    <source>
        <dbReference type="EMBL" id="MFC0527731.1"/>
    </source>
</evidence>